<dbReference type="Pfam" id="PF00106">
    <property type="entry name" value="adh_short"/>
    <property type="match status" value="1"/>
</dbReference>
<dbReference type="InterPro" id="IPR002347">
    <property type="entry name" value="SDR_fam"/>
</dbReference>
<reference evidence="3 4" key="1">
    <citation type="journal article" date="2018" name="Aquat. Microb. Ecol.">
        <title>Gammaproteobacterial methanotrophs dominate.</title>
        <authorList>
            <person name="Rissanen A.J."/>
            <person name="Saarenheimo J."/>
            <person name="Tiirola M."/>
            <person name="Peura S."/>
            <person name="Aalto S.L."/>
            <person name="Karvinen A."/>
            <person name="Nykanen H."/>
        </authorList>
    </citation>
    <scope>NUCLEOTIDE SEQUENCE [LARGE SCALE GENOMIC DNA]</scope>
    <source>
        <strain evidence="3">AMbin10</strain>
    </source>
</reference>
<dbReference type="SUPFAM" id="SSF51735">
    <property type="entry name" value="NAD(P)-binding Rossmann-fold domains"/>
    <property type="match status" value="1"/>
</dbReference>
<comment type="similarity">
    <text evidence="1">Belongs to the short-chain dehydrogenases/reductases (SDR) family.</text>
</comment>
<dbReference type="InterPro" id="IPR036291">
    <property type="entry name" value="NAD(P)-bd_dom_sf"/>
</dbReference>
<evidence type="ECO:0000256" key="2">
    <source>
        <dbReference type="ARBA" id="ARBA00023002"/>
    </source>
</evidence>
<dbReference type="EMBL" id="QJPH01000384">
    <property type="protein sequence ID" value="PZN75454.1"/>
    <property type="molecule type" value="Genomic_DNA"/>
</dbReference>
<evidence type="ECO:0000313" key="3">
    <source>
        <dbReference type="EMBL" id="PZN75454.1"/>
    </source>
</evidence>
<name>A0A2W4SRU3_9GAMM</name>
<gene>
    <name evidence="3" type="ORF">DM484_18785</name>
</gene>
<dbReference type="PRINTS" id="PR00081">
    <property type="entry name" value="GDHRDH"/>
</dbReference>
<dbReference type="AlphaFoldDB" id="A0A2W4SRU3"/>
<evidence type="ECO:0000313" key="4">
    <source>
        <dbReference type="Proteomes" id="UP000249396"/>
    </source>
</evidence>
<sequence>MNNLSPGKVLYGRVILISGAGGGLGSVAAKACAAAGACVVLLDKAVSPMEKLYDEILAAGHTQPAIYPLDLDKATEADYAELADILNSQFGLLHGLLHSAADLGVLEPLADIKSGQWDRLLRINLSAAQGLTRAVLPLLQRAGDASVVFTSNSSARLGKAYWGAYGVADIALEGMARMWADELASAGLVRVNIFVPGPVNSPSRRKTHPGELPDENPVPESLVARYTYMFGPESLGINGQIIEGPV</sequence>
<evidence type="ECO:0000256" key="1">
    <source>
        <dbReference type="ARBA" id="ARBA00006484"/>
    </source>
</evidence>
<proteinExistence type="inferred from homology"/>
<dbReference type="GO" id="GO:0016491">
    <property type="term" value="F:oxidoreductase activity"/>
    <property type="evidence" value="ECO:0007669"/>
    <property type="project" value="UniProtKB-KW"/>
</dbReference>
<dbReference type="PANTHER" id="PTHR42901:SF1">
    <property type="entry name" value="ALCOHOL DEHYDROGENASE"/>
    <property type="match status" value="1"/>
</dbReference>
<organism evidence="3 4">
    <name type="scientific">Candidatus Methylumidiphilus alinenensis</name>
    <dbReference type="NCBI Taxonomy" id="2202197"/>
    <lineage>
        <taxon>Bacteria</taxon>
        <taxon>Pseudomonadati</taxon>
        <taxon>Pseudomonadota</taxon>
        <taxon>Gammaproteobacteria</taxon>
        <taxon>Methylococcales</taxon>
        <taxon>Candidatus Methylumidiphilus</taxon>
    </lineage>
</organism>
<evidence type="ECO:0008006" key="5">
    <source>
        <dbReference type="Google" id="ProtNLM"/>
    </source>
</evidence>
<accession>A0A2W4SRU3</accession>
<dbReference type="PANTHER" id="PTHR42901">
    <property type="entry name" value="ALCOHOL DEHYDROGENASE"/>
    <property type="match status" value="1"/>
</dbReference>
<dbReference type="Gene3D" id="3.40.50.720">
    <property type="entry name" value="NAD(P)-binding Rossmann-like Domain"/>
    <property type="match status" value="1"/>
</dbReference>
<keyword evidence="2" id="KW-0560">Oxidoreductase</keyword>
<protein>
    <recommendedName>
        <fullName evidence="5">YciK family oxidoreductase</fullName>
    </recommendedName>
</protein>
<comment type="caution">
    <text evidence="3">The sequence shown here is derived from an EMBL/GenBank/DDBJ whole genome shotgun (WGS) entry which is preliminary data.</text>
</comment>
<dbReference type="Proteomes" id="UP000249396">
    <property type="component" value="Unassembled WGS sequence"/>
</dbReference>